<accession>A0A0F9THK0</accession>
<gene>
    <name evidence="1" type="ORF">LCGC14_0391680</name>
</gene>
<dbReference type="InterPro" id="IPR021341">
    <property type="entry name" value="DUF2958"/>
</dbReference>
<protein>
    <recommendedName>
        <fullName evidence="2">DUF2958 domain-containing protein</fullName>
    </recommendedName>
</protein>
<dbReference type="EMBL" id="LAZR01000328">
    <property type="protein sequence ID" value="KKN74367.1"/>
    <property type="molecule type" value="Genomic_DNA"/>
</dbReference>
<name>A0A0F9THK0_9ZZZZ</name>
<organism evidence="1">
    <name type="scientific">marine sediment metagenome</name>
    <dbReference type="NCBI Taxonomy" id="412755"/>
    <lineage>
        <taxon>unclassified sequences</taxon>
        <taxon>metagenomes</taxon>
        <taxon>ecological metagenomes</taxon>
    </lineage>
</organism>
<reference evidence="1" key="1">
    <citation type="journal article" date="2015" name="Nature">
        <title>Complex archaea that bridge the gap between prokaryotes and eukaryotes.</title>
        <authorList>
            <person name="Spang A."/>
            <person name="Saw J.H."/>
            <person name="Jorgensen S.L."/>
            <person name="Zaremba-Niedzwiedzka K."/>
            <person name="Martijn J."/>
            <person name="Lind A.E."/>
            <person name="van Eijk R."/>
            <person name="Schleper C."/>
            <person name="Guy L."/>
            <person name="Ettema T.J."/>
        </authorList>
    </citation>
    <scope>NUCLEOTIDE SEQUENCE</scope>
</reference>
<dbReference type="AlphaFoldDB" id="A0A0F9THK0"/>
<evidence type="ECO:0000313" key="1">
    <source>
        <dbReference type="EMBL" id="KKN74367.1"/>
    </source>
</evidence>
<comment type="caution">
    <text evidence="1">The sequence shown here is derived from an EMBL/GenBank/DDBJ whole genome shotgun (WGS) entry which is preliminary data.</text>
</comment>
<evidence type="ECO:0008006" key="2">
    <source>
        <dbReference type="Google" id="ProtNLM"/>
    </source>
</evidence>
<proteinExistence type="predicted"/>
<sequence>MATTLEQSTFQKRPAYRYIRGTDKLPTTEEARAEEEPVARVKLFDPTGSWTWYVSGYDPDTRIAWGLVDGFEKETGDFSMAELVELRVGFGLPLERDLHWRPRPLSELAA</sequence>
<dbReference type="Pfam" id="PF11171">
    <property type="entry name" value="DUF2958"/>
    <property type="match status" value="1"/>
</dbReference>